<dbReference type="EMBL" id="KZ502372">
    <property type="protein sequence ID" value="PKU80128.1"/>
    <property type="molecule type" value="Genomic_DNA"/>
</dbReference>
<keyword evidence="3" id="KW-1185">Reference proteome</keyword>
<evidence type="ECO:0000256" key="1">
    <source>
        <dbReference type="SAM" id="MobiDB-lite"/>
    </source>
</evidence>
<sequence length="68" mass="7408">MRQQKGAAPERPAGHNKRIASTMGKEPGWQGNRKGKTEGDEPCQAEEPKGYKGDEPNPPPAYIRFSSG</sequence>
<accession>A0A2I0WWT2</accession>
<dbReference type="AlphaFoldDB" id="A0A2I0WWT2"/>
<evidence type="ECO:0000313" key="2">
    <source>
        <dbReference type="EMBL" id="PKU80128.1"/>
    </source>
</evidence>
<gene>
    <name evidence="2" type="ORF">MA16_Dca024587</name>
</gene>
<reference evidence="2 3" key="1">
    <citation type="journal article" date="2016" name="Sci. Rep.">
        <title>The Dendrobium catenatum Lindl. genome sequence provides insights into polysaccharide synthase, floral development and adaptive evolution.</title>
        <authorList>
            <person name="Zhang G.Q."/>
            <person name="Xu Q."/>
            <person name="Bian C."/>
            <person name="Tsai W.C."/>
            <person name="Yeh C.M."/>
            <person name="Liu K.W."/>
            <person name="Yoshida K."/>
            <person name="Zhang L.S."/>
            <person name="Chang S.B."/>
            <person name="Chen F."/>
            <person name="Shi Y."/>
            <person name="Su Y.Y."/>
            <person name="Zhang Y.Q."/>
            <person name="Chen L.J."/>
            <person name="Yin Y."/>
            <person name="Lin M."/>
            <person name="Huang H."/>
            <person name="Deng H."/>
            <person name="Wang Z.W."/>
            <person name="Zhu S.L."/>
            <person name="Zhao X."/>
            <person name="Deng C."/>
            <person name="Niu S.C."/>
            <person name="Huang J."/>
            <person name="Wang M."/>
            <person name="Liu G.H."/>
            <person name="Yang H.J."/>
            <person name="Xiao X.J."/>
            <person name="Hsiao Y.Y."/>
            <person name="Wu W.L."/>
            <person name="Chen Y.Y."/>
            <person name="Mitsuda N."/>
            <person name="Ohme-Takagi M."/>
            <person name="Luo Y.B."/>
            <person name="Van de Peer Y."/>
            <person name="Liu Z.J."/>
        </authorList>
    </citation>
    <scope>NUCLEOTIDE SEQUENCE [LARGE SCALE GENOMIC DNA]</scope>
    <source>
        <tissue evidence="2">The whole plant</tissue>
    </source>
</reference>
<reference evidence="2 3" key="2">
    <citation type="journal article" date="2017" name="Nature">
        <title>The Apostasia genome and the evolution of orchids.</title>
        <authorList>
            <person name="Zhang G.Q."/>
            <person name="Liu K.W."/>
            <person name="Li Z."/>
            <person name="Lohaus R."/>
            <person name="Hsiao Y.Y."/>
            <person name="Niu S.C."/>
            <person name="Wang J.Y."/>
            <person name="Lin Y.C."/>
            <person name="Xu Q."/>
            <person name="Chen L.J."/>
            <person name="Yoshida K."/>
            <person name="Fujiwara S."/>
            <person name="Wang Z.W."/>
            <person name="Zhang Y.Q."/>
            <person name="Mitsuda N."/>
            <person name="Wang M."/>
            <person name="Liu G.H."/>
            <person name="Pecoraro L."/>
            <person name="Huang H.X."/>
            <person name="Xiao X.J."/>
            <person name="Lin M."/>
            <person name="Wu X.Y."/>
            <person name="Wu W.L."/>
            <person name="Chen Y.Y."/>
            <person name="Chang S.B."/>
            <person name="Sakamoto S."/>
            <person name="Ohme-Takagi M."/>
            <person name="Yagi M."/>
            <person name="Zeng S.J."/>
            <person name="Shen C.Y."/>
            <person name="Yeh C.M."/>
            <person name="Luo Y.B."/>
            <person name="Tsai W.C."/>
            <person name="Van de Peer Y."/>
            <person name="Liu Z.J."/>
        </authorList>
    </citation>
    <scope>NUCLEOTIDE SEQUENCE [LARGE SCALE GENOMIC DNA]</scope>
    <source>
        <tissue evidence="2">The whole plant</tissue>
    </source>
</reference>
<dbReference type="Proteomes" id="UP000233837">
    <property type="component" value="Unassembled WGS sequence"/>
</dbReference>
<protein>
    <submittedName>
        <fullName evidence="2">Uncharacterized protein</fullName>
    </submittedName>
</protein>
<name>A0A2I0WWT2_9ASPA</name>
<organism evidence="2 3">
    <name type="scientific">Dendrobium catenatum</name>
    <dbReference type="NCBI Taxonomy" id="906689"/>
    <lineage>
        <taxon>Eukaryota</taxon>
        <taxon>Viridiplantae</taxon>
        <taxon>Streptophyta</taxon>
        <taxon>Embryophyta</taxon>
        <taxon>Tracheophyta</taxon>
        <taxon>Spermatophyta</taxon>
        <taxon>Magnoliopsida</taxon>
        <taxon>Liliopsida</taxon>
        <taxon>Asparagales</taxon>
        <taxon>Orchidaceae</taxon>
        <taxon>Epidendroideae</taxon>
        <taxon>Malaxideae</taxon>
        <taxon>Dendrobiinae</taxon>
        <taxon>Dendrobium</taxon>
    </lineage>
</organism>
<feature type="region of interest" description="Disordered" evidence="1">
    <location>
        <begin position="1"/>
        <end position="68"/>
    </location>
</feature>
<proteinExistence type="predicted"/>
<evidence type="ECO:0000313" key="3">
    <source>
        <dbReference type="Proteomes" id="UP000233837"/>
    </source>
</evidence>
<feature type="compositionally biased region" description="Basic and acidic residues" evidence="1">
    <location>
        <begin position="46"/>
        <end position="55"/>
    </location>
</feature>